<dbReference type="Proteomes" id="UP001268610">
    <property type="component" value="Unassembled WGS sequence"/>
</dbReference>
<reference evidence="1" key="1">
    <citation type="submission" date="2023-04" db="EMBL/GenBank/DDBJ databases">
        <title>Genomic characterization of faba bean (Vicia faba) microsymbionts in Mexican soils.</title>
        <authorList>
            <person name="Rivera Orduna F.N."/>
            <person name="Guevara-Luna J."/>
            <person name="Yan J."/>
            <person name="Arroyo-Herrera I."/>
            <person name="Li Y."/>
            <person name="Vasquez-Murrieta M.S."/>
            <person name="Wang E.T."/>
        </authorList>
    </citation>
    <scope>NUCLEOTIDE SEQUENCE</scope>
    <source>
        <strain evidence="1">CH26</strain>
    </source>
</reference>
<accession>A0AAJ2LMY0</accession>
<sequence>MASIEKITDLLKATETVLELVQLADGELVLRPSVSEANPLVSIKFSEQVQAVLGDNAQALGQHMVQSAIQLMMEQQAARWHAEVFDVEPANYS</sequence>
<comment type="caution">
    <text evidence="1">The sequence shown here is derived from an EMBL/GenBank/DDBJ whole genome shotgun (WGS) entry which is preliminary data.</text>
</comment>
<dbReference type="EMBL" id="JAVLSF010000430">
    <property type="protein sequence ID" value="MDR9778065.1"/>
    <property type="molecule type" value="Genomic_DNA"/>
</dbReference>
<dbReference type="AlphaFoldDB" id="A0AAJ2LMY0"/>
<protein>
    <submittedName>
        <fullName evidence="1">Uncharacterized protein</fullName>
    </submittedName>
</protein>
<name>A0AAJ2LMY0_9HYPH</name>
<dbReference type="RefSeq" id="WP_310866198.1">
    <property type="nucleotide sequence ID" value="NZ_JAVLSF010000430.1"/>
</dbReference>
<evidence type="ECO:0000313" key="1">
    <source>
        <dbReference type="EMBL" id="MDR9778065.1"/>
    </source>
</evidence>
<evidence type="ECO:0000313" key="2">
    <source>
        <dbReference type="Proteomes" id="UP001268610"/>
    </source>
</evidence>
<gene>
    <name evidence="1" type="ORF">RJJ65_36635</name>
</gene>
<organism evidence="1 2">
    <name type="scientific">Rhizobium hidalgonense</name>
    <dbReference type="NCBI Taxonomy" id="1538159"/>
    <lineage>
        <taxon>Bacteria</taxon>
        <taxon>Pseudomonadati</taxon>
        <taxon>Pseudomonadota</taxon>
        <taxon>Alphaproteobacteria</taxon>
        <taxon>Hyphomicrobiales</taxon>
        <taxon>Rhizobiaceae</taxon>
        <taxon>Rhizobium/Agrobacterium group</taxon>
        <taxon>Rhizobium</taxon>
    </lineage>
</organism>
<proteinExistence type="predicted"/>